<keyword evidence="2" id="KW-1185">Reference proteome</keyword>
<proteinExistence type="predicted"/>
<accession>A0AAD9EQ59</accession>
<sequence>MRTNSSIASLLAVTTVTTIQNTVARSLTAAPATDVAKQHKSQPTTVLRDYCRQAWR</sequence>
<evidence type="ECO:0000313" key="1">
    <source>
        <dbReference type="EMBL" id="KAK1855707.1"/>
    </source>
</evidence>
<gene>
    <name evidence="1" type="ORF">CCHR01_01721</name>
</gene>
<organism evidence="1 2">
    <name type="scientific">Colletotrichum chrysophilum</name>
    <dbReference type="NCBI Taxonomy" id="1836956"/>
    <lineage>
        <taxon>Eukaryota</taxon>
        <taxon>Fungi</taxon>
        <taxon>Dikarya</taxon>
        <taxon>Ascomycota</taxon>
        <taxon>Pezizomycotina</taxon>
        <taxon>Sordariomycetes</taxon>
        <taxon>Hypocreomycetidae</taxon>
        <taxon>Glomerellales</taxon>
        <taxon>Glomerellaceae</taxon>
        <taxon>Colletotrichum</taxon>
        <taxon>Colletotrichum gloeosporioides species complex</taxon>
    </lineage>
</organism>
<comment type="caution">
    <text evidence="1">The sequence shown here is derived from an EMBL/GenBank/DDBJ whole genome shotgun (WGS) entry which is preliminary data.</text>
</comment>
<reference evidence="1" key="1">
    <citation type="submission" date="2023-01" db="EMBL/GenBank/DDBJ databases">
        <title>Colletotrichum chrysophilum M932 genome sequence.</title>
        <authorList>
            <person name="Baroncelli R."/>
        </authorList>
    </citation>
    <scope>NUCLEOTIDE SEQUENCE</scope>
    <source>
        <strain evidence="1">M932</strain>
    </source>
</reference>
<protein>
    <submittedName>
        <fullName evidence="1">Uncharacterized protein</fullName>
    </submittedName>
</protein>
<dbReference type="Proteomes" id="UP001243330">
    <property type="component" value="Unassembled WGS sequence"/>
</dbReference>
<dbReference type="AlphaFoldDB" id="A0AAD9EQ59"/>
<dbReference type="EMBL" id="JAQOWY010000018">
    <property type="protein sequence ID" value="KAK1855707.1"/>
    <property type="molecule type" value="Genomic_DNA"/>
</dbReference>
<name>A0AAD9EQ59_9PEZI</name>
<evidence type="ECO:0000313" key="2">
    <source>
        <dbReference type="Proteomes" id="UP001243330"/>
    </source>
</evidence>